<dbReference type="InterPro" id="IPR013762">
    <property type="entry name" value="Integrase-like_cat_sf"/>
</dbReference>
<dbReference type="PROSITE" id="PS51898">
    <property type="entry name" value="TYR_RECOMBINASE"/>
    <property type="match status" value="1"/>
</dbReference>
<dbReference type="AlphaFoldDB" id="A0A3G5FIN1"/>
<dbReference type="Pfam" id="PF14657">
    <property type="entry name" value="Arm-DNA-bind_4"/>
    <property type="match status" value="1"/>
</dbReference>
<dbReference type="InterPro" id="IPR002104">
    <property type="entry name" value="Integrase_catalytic"/>
</dbReference>
<evidence type="ECO:0000256" key="4">
    <source>
        <dbReference type="ARBA" id="ARBA00023172"/>
    </source>
</evidence>
<dbReference type="GO" id="GO:0006310">
    <property type="term" value="P:DNA recombination"/>
    <property type="evidence" value="ECO:0007669"/>
    <property type="project" value="UniProtKB-KW"/>
</dbReference>
<dbReference type="Pfam" id="PF14659">
    <property type="entry name" value="Phage_int_SAM_3"/>
    <property type="match status" value="1"/>
</dbReference>
<dbReference type="Proteomes" id="UP000280475">
    <property type="component" value="Chromosome"/>
</dbReference>
<dbReference type="RefSeq" id="WP_103892493.1">
    <property type="nucleotide sequence ID" value="NZ_CP027768.1"/>
</dbReference>
<feature type="domain" description="Core-binding (CB)" evidence="7">
    <location>
        <begin position="73"/>
        <end position="152"/>
    </location>
</feature>
<proteinExistence type="inferred from homology"/>
<protein>
    <submittedName>
        <fullName evidence="8">Site-specific integrase</fullName>
    </submittedName>
</protein>
<accession>A0A3G5FIN1</accession>
<evidence type="ECO:0000313" key="8">
    <source>
        <dbReference type="EMBL" id="AYW50194.1"/>
    </source>
</evidence>
<evidence type="ECO:0000256" key="2">
    <source>
        <dbReference type="ARBA" id="ARBA00022908"/>
    </source>
</evidence>
<gene>
    <name evidence="8" type="ORF">C7H83_06835</name>
</gene>
<dbReference type="InterPro" id="IPR028259">
    <property type="entry name" value="AP2-like_int_N"/>
</dbReference>
<organism evidence="8 9">
    <name type="scientific">Tetragenococcus halophilus</name>
    <name type="common">Pediococcus halophilus</name>
    <dbReference type="NCBI Taxonomy" id="51669"/>
    <lineage>
        <taxon>Bacteria</taxon>
        <taxon>Bacillati</taxon>
        <taxon>Bacillota</taxon>
        <taxon>Bacilli</taxon>
        <taxon>Lactobacillales</taxon>
        <taxon>Enterococcaceae</taxon>
        <taxon>Tetragenococcus</taxon>
    </lineage>
</organism>
<dbReference type="PANTHER" id="PTHR30629:SF2">
    <property type="entry name" value="PROPHAGE INTEGRASE INTS-RELATED"/>
    <property type="match status" value="1"/>
</dbReference>
<keyword evidence="4" id="KW-0233">DNA recombination</keyword>
<evidence type="ECO:0000256" key="3">
    <source>
        <dbReference type="ARBA" id="ARBA00023125"/>
    </source>
</evidence>
<dbReference type="GO" id="GO:0015074">
    <property type="term" value="P:DNA integration"/>
    <property type="evidence" value="ECO:0007669"/>
    <property type="project" value="UniProtKB-KW"/>
</dbReference>
<comment type="similarity">
    <text evidence="1">Belongs to the 'phage' integrase family.</text>
</comment>
<dbReference type="GO" id="GO:0003677">
    <property type="term" value="F:DNA binding"/>
    <property type="evidence" value="ECO:0007669"/>
    <property type="project" value="UniProtKB-UniRule"/>
</dbReference>
<dbReference type="CDD" id="cd01189">
    <property type="entry name" value="INT_ICEBs1_C_like"/>
    <property type="match status" value="1"/>
</dbReference>
<dbReference type="PROSITE" id="PS51900">
    <property type="entry name" value="CB"/>
    <property type="match status" value="1"/>
</dbReference>
<name>A0A3G5FIN1_TETHA</name>
<feature type="domain" description="Tyr recombinase" evidence="6">
    <location>
        <begin position="178"/>
        <end position="376"/>
    </location>
</feature>
<evidence type="ECO:0000259" key="7">
    <source>
        <dbReference type="PROSITE" id="PS51900"/>
    </source>
</evidence>
<dbReference type="Pfam" id="PF00589">
    <property type="entry name" value="Phage_integrase"/>
    <property type="match status" value="1"/>
</dbReference>
<sequence>MKNEGPIKEYKLANGERRYKFQTYLGINPYTKEKAFTTKRGFKTQREANLELSRLKLNWLDDLKAKYEKKEIKTFEQVYESWLEEYAATVKESTLYKSEQLFNHHILPAFGNKNIEEITPMIVQEQMNAWHKKYVRASMIMNYAGMVFNYAIRIGLIQTNPTKVIRKPTQQKQVKEDKDLNFYDKTELKILMDELEQGTNFRAFVFFRLLAFTGMRKGEALALKWTDIDFENKTLNINKAVSRKAAGLYIQTPKTPASIRRISIDDKTLSVLKSFKKQEPTNELIFHTEKDEILSPAKTRKWLVTAQNNVNKERKEPLKKISTHGFRHTHASLLFEAGATIKDVQARLGHSDIQTTMDIYTHVSKYAKEKLAKQFNDYVDF</sequence>
<evidence type="ECO:0000313" key="9">
    <source>
        <dbReference type="Proteomes" id="UP000280475"/>
    </source>
</evidence>
<keyword evidence="3 5" id="KW-0238">DNA-binding</keyword>
<dbReference type="InterPro" id="IPR011010">
    <property type="entry name" value="DNA_brk_join_enz"/>
</dbReference>
<dbReference type="SUPFAM" id="SSF56349">
    <property type="entry name" value="DNA breaking-rejoining enzymes"/>
    <property type="match status" value="1"/>
</dbReference>
<evidence type="ECO:0000259" key="6">
    <source>
        <dbReference type="PROSITE" id="PS51898"/>
    </source>
</evidence>
<dbReference type="InterPro" id="IPR050808">
    <property type="entry name" value="Phage_Integrase"/>
</dbReference>
<dbReference type="Gene3D" id="1.10.443.10">
    <property type="entry name" value="Intergrase catalytic core"/>
    <property type="match status" value="1"/>
</dbReference>
<evidence type="ECO:0000256" key="1">
    <source>
        <dbReference type="ARBA" id="ARBA00008857"/>
    </source>
</evidence>
<evidence type="ECO:0000256" key="5">
    <source>
        <dbReference type="PROSITE-ProRule" id="PRU01248"/>
    </source>
</evidence>
<dbReference type="InterPro" id="IPR010998">
    <property type="entry name" value="Integrase_recombinase_N"/>
</dbReference>
<dbReference type="PANTHER" id="PTHR30629">
    <property type="entry name" value="PROPHAGE INTEGRASE"/>
    <property type="match status" value="1"/>
</dbReference>
<dbReference type="EMBL" id="CP027768">
    <property type="protein sequence ID" value="AYW50194.1"/>
    <property type="molecule type" value="Genomic_DNA"/>
</dbReference>
<reference evidence="8 9" key="1">
    <citation type="journal article" date="2012" name="Int. J. Syst. Evol. Microbiol.">
        <title>Characterization of Tetragenococcus strains from sugar thick juice reveals a novel species, Tetragenococcus osmophilus sp. nov., and divides Tetragenococcus halophilus into two subspecies, T. halophilus subsp. halophilus subsp. nov. and T. halophilus subsp. flandriensis subsp. nov.</title>
        <authorList>
            <person name="Juste A."/>
            <person name="Van Trappen S."/>
            <person name="Verreth C."/>
            <person name="Cleenwerck I."/>
            <person name="De Vos P."/>
            <person name="Lievens B."/>
            <person name="Willems K.A."/>
        </authorList>
    </citation>
    <scope>NUCLEOTIDE SEQUENCE [LARGE SCALE GENOMIC DNA]</scope>
    <source>
        <strain evidence="8 9">LMG 26042</strain>
    </source>
</reference>
<keyword evidence="2" id="KW-0229">DNA integration</keyword>
<dbReference type="Gene3D" id="1.10.150.130">
    <property type="match status" value="1"/>
</dbReference>
<dbReference type="InterPro" id="IPR004107">
    <property type="entry name" value="Integrase_SAM-like_N"/>
</dbReference>
<dbReference type="InterPro" id="IPR044068">
    <property type="entry name" value="CB"/>
</dbReference>